<dbReference type="Gene3D" id="3.90.730.10">
    <property type="entry name" value="Ribonuclease T2-like"/>
    <property type="match status" value="1"/>
</dbReference>
<reference evidence="6" key="1">
    <citation type="journal article" date="2020" name="Nat. Commun.">
        <title>Genome sequence of the cluster root forming white lupin.</title>
        <authorList>
            <person name="Hufnagel B."/>
            <person name="Marques A."/>
            <person name="Soriano A."/>
            <person name="Marques L."/>
            <person name="Divol F."/>
            <person name="Doumas P."/>
            <person name="Sallet E."/>
            <person name="Mancinotti D."/>
            <person name="Carrere S."/>
            <person name="Marande W."/>
            <person name="Arribat S."/>
            <person name="Keller J."/>
            <person name="Huneau C."/>
            <person name="Blein T."/>
            <person name="Aime D."/>
            <person name="Laguerre M."/>
            <person name="Taylor J."/>
            <person name="Schubert V."/>
            <person name="Nelson M."/>
            <person name="Geu-Flores F."/>
            <person name="Crespi M."/>
            <person name="Gallardo-Guerrero K."/>
            <person name="Delaux P.-M."/>
            <person name="Salse J."/>
            <person name="Berges H."/>
            <person name="Guyot R."/>
            <person name="Gouzy J."/>
            <person name="Peret B."/>
        </authorList>
    </citation>
    <scope>NUCLEOTIDE SEQUENCE [LARGE SCALE GENOMIC DNA]</scope>
    <source>
        <strain evidence="6">cv. Amiga</strain>
    </source>
</reference>
<dbReference type="CDD" id="cd00374">
    <property type="entry name" value="RNase_T2"/>
    <property type="match status" value="1"/>
</dbReference>
<dbReference type="GO" id="GO:0033897">
    <property type="term" value="F:ribonuclease T2 activity"/>
    <property type="evidence" value="ECO:0007669"/>
    <property type="project" value="InterPro"/>
</dbReference>
<feature type="signal peptide" evidence="4">
    <location>
        <begin position="1"/>
        <end position="20"/>
    </location>
</feature>
<keyword evidence="3" id="KW-0472">Membrane</keyword>
<dbReference type="SUPFAM" id="SSF55895">
    <property type="entry name" value="Ribonuclease Rh-like"/>
    <property type="match status" value="2"/>
</dbReference>
<dbReference type="InterPro" id="IPR033130">
    <property type="entry name" value="RNase_T2_His_AS_2"/>
</dbReference>
<dbReference type="PROSITE" id="PS00531">
    <property type="entry name" value="RNASE_T2_2"/>
    <property type="match status" value="1"/>
</dbReference>
<evidence type="ECO:0000256" key="3">
    <source>
        <dbReference type="SAM" id="Phobius"/>
    </source>
</evidence>
<name>A0A6A4NVH3_LUPAL</name>
<sequence>MKLLILLIVTLVSLPSFTSSADFDVLVIVWPASFCEGSKKCLEEKPNIFTLHGLWTNRFTKVCSSVTPDLNTFRSWPIFADLNQYWLRLDAENIIIWQHEWEKHGTCIADPLGYFTLTLQLYKNNFNIPNLLSSLKLHGKKILFMTDFISFAFVLLIFIIFFVVIVSTVVPNSTTTYTYAQLQQAFNEILGGGNHNIFLKCLGKRNKKLHLQEVGIYMDLVSTAVISSPIPTSMCDDGRPIVFPDVKLVNK</sequence>
<comment type="caution">
    <text evidence="5">The sequence shown here is derived from an EMBL/GenBank/DDBJ whole genome shotgun (WGS) entry which is preliminary data.</text>
</comment>
<dbReference type="EMBL" id="WOCE01000019">
    <property type="protein sequence ID" value="KAE9593302.1"/>
    <property type="molecule type" value="Genomic_DNA"/>
</dbReference>
<feature type="transmembrane region" description="Helical" evidence="3">
    <location>
        <begin position="148"/>
        <end position="170"/>
    </location>
</feature>
<comment type="similarity">
    <text evidence="1 2">Belongs to the RNase T2 family.</text>
</comment>
<dbReference type="InterPro" id="IPR001568">
    <property type="entry name" value="RNase_T2-like"/>
</dbReference>
<evidence type="ECO:0000313" key="6">
    <source>
        <dbReference type="Proteomes" id="UP000447434"/>
    </source>
</evidence>
<feature type="chain" id="PRO_5025652302" evidence="4">
    <location>
        <begin position="21"/>
        <end position="251"/>
    </location>
</feature>
<keyword evidence="6" id="KW-1185">Reference proteome</keyword>
<dbReference type="PANTHER" id="PTHR11240:SF22">
    <property type="entry name" value="RIBONUCLEASE T2"/>
    <property type="match status" value="1"/>
</dbReference>
<keyword evidence="3" id="KW-0812">Transmembrane</keyword>
<dbReference type="GO" id="GO:0003723">
    <property type="term" value="F:RNA binding"/>
    <property type="evidence" value="ECO:0007669"/>
    <property type="project" value="InterPro"/>
</dbReference>
<dbReference type="AlphaFoldDB" id="A0A6A4NVH3"/>
<evidence type="ECO:0000256" key="2">
    <source>
        <dbReference type="RuleBase" id="RU004328"/>
    </source>
</evidence>
<accession>A0A6A4NVH3</accession>
<dbReference type="Pfam" id="PF00445">
    <property type="entry name" value="Ribonuclease_T2"/>
    <property type="match status" value="1"/>
</dbReference>
<evidence type="ECO:0000256" key="4">
    <source>
        <dbReference type="SAM" id="SignalP"/>
    </source>
</evidence>
<dbReference type="PANTHER" id="PTHR11240">
    <property type="entry name" value="RIBONUCLEASE T2"/>
    <property type="match status" value="1"/>
</dbReference>
<proteinExistence type="inferred from homology"/>
<dbReference type="Proteomes" id="UP000447434">
    <property type="component" value="Chromosome 19"/>
</dbReference>
<protein>
    <submittedName>
        <fullName evidence="5">Putative ribonuclease T(2)</fullName>
    </submittedName>
</protein>
<evidence type="ECO:0000313" key="5">
    <source>
        <dbReference type="EMBL" id="KAE9593302.1"/>
    </source>
</evidence>
<dbReference type="InterPro" id="IPR036430">
    <property type="entry name" value="RNase_T2-like_sf"/>
</dbReference>
<organism evidence="5 6">
    <name type="scientific">Lupinus albus</name>
    <name type="common">White lupine</name>
    <name type="synonym">Lupinus termis</name>
    <dbReference type="NCBI Taxonomy" id="3870"/>
    <lineage>
        <taxon>Eukaryota</taxon>
        <taxon>Viridiplantae</taxon>
        <taxon>Streptophyta</taxon>
        <taxon>Embryophyta</taxon>
        <taxon>Tracheophyta</taxon>
        <taxon>Spermatophyta</taxon>
        <taxon>Magnoliopsida</taxon>
        <taxon>eudicotyledons</taxon>
        <taxon>Gunneridae</taxon>
        <taxon>Pentapetalae</taxon>
        <taxon>rosids</taxon>
        <taxon>fabids</taxon>
        <taxon>Fabales</taxon>
        <taxon>Fabaceae</taxon>
        <taxon>Papilionoideae</taxon>
        <taxon>50 kb inversion clade</taxon>
        <taxon>genistoids sensu lato</taxon>
        <taxon>core genistoids</taxon>
        <taxon>Genisteae</taxon>
        <taxon>Lupinus</taxon>
    </lineage>
</organism>
<evidence type="ECO:0000256" key="1">
    <source>
        <dbReference type="ARBA" id="ARBA00007469"/>
    </source>
</evidence>
<dbReference type="OrthoDB" id="435754at2759"/>
<gene>
    <name evidence="5" type="ORF">Lalb_Chr19g0138341</name>
</gene>
<keyword evidence="3" id="KW-1133">Transmembrane helix</keyword>
<keyword evidence="4" id="KW-0732">Signal</keyword>